<protein>
    <submittedName>
        <fullName evidence="1">Uncharacterized protein</fullName>
    </submittedName>
</protein>
<evidence type="ECO:0000313" key="1">
    <source>
        <dbReference type="EMBL" id="KAF7640224.1"/>
    </source>
</evidence>
<reference evidence="1" key="1">
    <citation type="journal article" date="2020" name="Ecol. Evol.">
        <title>Genome structure and content of the rice root-knot nematode (Meloidogyne graminicola).</title>
        <authorList>
            <person name="Phan N.T."/>
            <person name="Danchin E.G.J."/>
            <person name="Klopp C."/>
            <person name="Perfus-Barbeoch L."/>
            <person name="Kozlowski D.K."/>
            <person name="Koutsovoulos G.D."/>
            <person name="Lopez-Roques C."/>
            <person name="Bouchez O."/>
            <person name="Zahm M."/>
            <person name="Besnard G."/>
            <person name="Bellafiore S."/>
        </authorList>
    </citation>
    <scope>NUCLEOTIDE SEQUENCE</scope>
    <source>
        <strain evidence="1">VN-18</strain>
    </source>
</reference>
<gene>
    <name evidence="1" type="ORF">Mgra_00000052</name>
</gene>
<dbReference type="AlphaFoldDB" id="A0A8T0A286"/>
<accession>A0A8T0A286</accession>
<keyword evidence="2" id="KW-1185">Reference proteome</keyword>
<comment type="caution">
    <text evidence="1">The sequence shown here is derived from an EMBL/GenBank/DDBJ whole genome shotgun (WGS) entry which is preliminary data.</text>
</comment>
<organism evidence="1 2">
    <name type="scientific">Meloidogyne graminicola</name>
    <dbReference type="NCBI Taxonomy" id="189291"/>
    <lineage>
        <taxon>Eukaryota</taxon>
        <taxon>Metazoa</taxon>
        <taxon>Ecdysozoa</taxon>
        <taxon>Nematoda</taxon>
        <taxon>Chromadorea</taxon>
        <taxon>Rhabditida</taxon>
        <taxon>Tylenchina</taxon>
        <taxon>Tylenchomorpha</taxon>
        <taxon>Tylenchoidea</taxon>
        <taxon>Meloidogynidae</taxon>
        <taxon>Meloidogyninae</taxon>
        <taxon>Meloidogyne</taxon>
    </lineage>
</organism>
<sequence length="70" mass="7310">MVGVVVASVMNAVKLVILLENVRSVKAVLVEEAVAAEVVVVAIIVASQDISLVNVQRVVVAVEVVVEIAF</sequence>
<proteinExistence type="predicted"/>
<name>A0A8T0A286_9BILA</name>
<dbReference type="Proteomes" id="UP000605970">
    <property type="component" value="Unassembled WGS sequence"/>
</dbReference>
<evidence type="ECO:0000313" key="2">
    <source>
        <dbReference type="Proteomes" id="UP000605970"/>
    </source>
</evidence>
<dbReference type="EMBL" id="JABEBT010000001">
    <property type="protein sequence ID" value="KAF7640224.1"/>
    <property type="molecule type" value="Genomic_DNA"/>
</dbReference>